<dbReference type="EMBL" id="UZAI01008467">
    <property type="protein sequence ID" value="VDP02092.1"/>
    <property type="molecule type" value="Genomic_DNA"/>
</dbReference>
<name>A0A3P7ZNU9_9TREM</name>
<gene>
    <name evidence="1" type="ORF">SMRZ_LOCUS12790</name>
</gene>
<dbReference type="AlphaFoldDB" id="A0A3P7ZNU9"/>
<evidence type="ECO:0000313" key="1">
    <source>
        <dbReference type="EMBL" id="VDP02092.1"/>
    </source>
</evidence>
<accession>A0A3P7ZNU9</accession>
<proteinExistence type="predicted"/>
<keyword evidence="2" id="KW-1185">Reference proteome</keyword>
<organism evidence="1 2">
    <name type="scientific">Schistosoma margrebowiei</name>
    <dbReference type="NCBI Taxonomy" id="48269"/>
    <lineage>
        <taxon>Eukaryota</taxon>
        <taxon>Metazoa</taxon>
        <taxon>Spiralia</taxon>
        <taxon>Lophotrochozoa</taxon>
        <taxon>Platyhelminthes</taxon>
        <taxon>Trematoda</taxon>
        <taxon>Digenea</taxon>
        <taxon>Strigeidida</taxon>
        <taxon>Schistosomatoidea</taxon>
        <taxon>Schistosomatidae</taxon>
        <taxon>Schistosoma</taxon>
    </lineage>
</organism>
<reference evidence="1 2" key="1">
    <citation type="submission" date="2018-11" db="EMBL/GenBank/DDBJ databases">
        <authorList>
            <consortium name="Pathogen Informatics"/>
        </authorList>
    </citation>
    <scope>NUCLEOTIDE SEQUENCE [LARGE SCALE GENOMIC DNA]</scope>
    <source>
        <strain evidence="1 2">Zambia</strain>
    </source>
</reference>
<dbReference type="Proteomes" id="UP000277204">
    <property type="component" value="Unassembled WGS sequence"/>
</dbReference>
<protein>
    <submittedName>
        <fullName evidence="1">Uncharacterized protein</fullName>
    </submittedName>
</protein>
<evidence type="ECO:0000313" key="2">
    <source>
        <dbReference type="Proteomes" id="UP000277204"/>
    </source>
</evidence>
<sequence length="63" mass="7393">MNIQLNGTRHHTSTSLTMRRRLKALAGEYYGTLFDNMVYLKRSSVSYRIHTTDYIAKSYMENS</sequence>